<dbReference type="InterPro" id="IPR000192">
    <property type="entry name" value="Aminotrans_V_dom"/>
</dbReference>
<evidence type="ECO:0000313" key="4">
    <source>
        <dbReference type="Proteomes" id="UP000193411"/>
    </source>
</evidence>
<name>A0A1Y2H489_9FUNG</name>
<dbReference type="EMBL" id="MCFL01000206">
    <property type="protein sequence ID" value="ORZ29369.1"/>
    <property type="molecule type" value="Genomic_DNA"/>
</dbReference>
<proteinExistence type="predicted"/>
<feature type="region of interest" description="Disordered" evidence="1">
    <location>
        <begin position="447"/>
        <end position="469"/>
    </location>
</feature>
<dbReference type="InterPro" id="IPR015424">
    <property type="entry name" value="PyrdxlP-dep_Trfase"/>
</dbReference>
<dbReference type="Gene3D" id="3.40.640.10">
    <property type="entry name" value="Type I PLP-dependent aspartate aminotransferase-like (Major domain)"/>
    <property type="match status" value="1"/>
</dbReference>
<dbReference type="Pfam" id="PF00266">
    <property type="entry name" value="Aminotran_5"/>
    <property type="match status" value="1"/>
</dbReference>
<dbReference type="InterPro" id="IPR015422">
    <property type="entry name" value="PyrdxlP-dep_Trfase_small"/>
</dbReference>
<dbReference type="Proteomes" id="UP000193411">
    <property type="component" value="Unassembled WGS sequence"/>
</dbReference>
<feature type="domain" description="Aminotransferase class V" evidence="2">
    <location>
        <begin position="48"/>
        <end position="424"/>
    </location>
</feature>
<dbReference type="PANTHER" id="PTHR43686:SF1">
    <property type="entry name" value="AMINOTRAN_5 DOMAIN-CONTAINING PROTEIN"/>
    <property type="match status" value="1"/>
</dbReference>
<comment type="caution">
    <text evidence="3">The sequence shown here is derived from an EMBL/GenBank/DDBJ whole genome shotgun (WGS) entry which is preliminary data.</text>
</comment>
<keyword evidence="4" id="KW-1185">Reference proteome</keyword>
<feature type="compositionally biased region" description="Low complexity" evidence="1">
    <location>
        <begin position="454"/>
        <end position="469"/>
    </location>
</feature>
<dbReference type="OrthoDB" id="420046at2759"/>
<evidence type="ECO:0000313" key="3">
    <source>
        <dbReference type="EMBL" id="ORZ29369.1"/>
    </source>
</evidence>
<dbReference type="GO" id="GO:0016740">
    <property type="term" value="F:transferase activity"/>
    <property type="evidence" value="ECO:0007669"/>
    <property type="project" value="UniProtKB-KW"/>
</dbReference>
<organism evidence="3 4">
    <name type="scientific">Catenaria anguillulae PL171</name>
    <dbReference type="NCBI Taxonomy" id="765915"/>
    <lineage>
        <taxon>Eukaryota</taxon>
        <taxon>Fungi</taxon>
        <taxon>Fungi incertae sedis</taxon>
        <taxon>Blastocladiomycota</taxon>
        <taxon>Blastocladiomycetes</taxon>
        <taxon>Blastocladiales</taxon>
        <taxon>Catenariaceae</taxon>
        <taxon>Catenaria</taxon>
    </lineage>
</organism>
<keyword evidence="3" id="KW-0808">Transferase</keyword>
<evidence type="ECO:0000256" key="1">
    <source>
        <dbReference type="SAM" id="MobiDB-lite"/>
    </source>
</evidence>
<accession>A0A1Y2H489</accession>
<dbReference type="PANTHER" id="PTHR43686">
    <property type="entry name" value="SULFURTRANSFERASE-RELATED"/>
    <property type="match status" value="1"/>
</dbReference>
<dbReference type="SUPFAM" id="SSF53383">
    <property type="entry name" value="PLP-dependent transferases"/>
    <property type="match status" value="1"/>
</dbReference>
<dbReference type="AlphaFoldDB" id="A0A1Y2H489"/>
<reference evidence="3 4" key="1">
    <citation type="submission" date="2016-07" db="EMBL/GenBank/DDBJ databases">
        <title>Pervasive Adenine N6-methylation of Active Genes in Fungi.</title>
        <authorList>
            <consortium name="DOE Joint Genome Institute"/>
            <person name="Mondo S.J."/>
            <person name="Dannebaum R.O."/>
            <person name="Kuo R.C."/>
            <person name="Labutti K."/>
            <person name="Haridas S."/>
            <person name="Kuo A."/>
            <person name="Salamov A."/>
            <person name="Ahrendt S.R."/>
            <person name="Lipzen A."/>
            <person name="Sullivan W."/>
            <person name="Andreopoulos W.B."/>
            <person name="Clum A."/>
            <person name="Lindquist E."/>
            <person name="Daum C."/>
            <person name="Ramamoorthy G.K."/>
            <person name="Gryganskyi A."/>
            <person name="Culley D."/>
            <person name="Magnuson J.K."/>
            <person name="James T.Y."/>
            <person name="O'Malley M.A."/>
            <person name="Stajich J.E."/>
            <person name="Spatafora J.W."/>
            <person name="Visel A."/>
            <person name="Grigoriev I.V."/>
        </authorList>
    </citation>
    <scope>NUCLEOTIDE SEQUENCE [LARGE SCALE GENOMIC DNA]</scope>
    <source>
        <strain evidence="3 4">PL171</strain>
    </source>
</reference>
<sequence length="623" mass="68207">MEAFLSKIQDQTRTSEKKRSLIVRLEKSIIGRDITVTTALGLERRLVYCDYFASGRPLSLIEDAIRHHILPMYGNTHTTSTASGKFMTQQRELARNVVHESVNADDSYVTVFTGPGSTSAILHLVAALRLNDSGRWSPSNPPVVFASLIEHHSNLLPWRDSCAQVVTIPMDSQGVGPCLTTLAQELARYQESPLLIGAFSAGSNLTGIPIQVHRIADLLHRHDALAFFDFAGIGPYCPINVVGSGNGLDHLDAVFLSPHKFLGGPGTPGVLVANRSLLRAGKRPARPGGGTVVWVTKDNAAYTSHLEEREEAGTPDIVGSIRCGMVFALKDAIGGEFIQHKEFETAGYVLRKIKDTMPNVRVFGNTMCERVPVITFNIFSPLVDALSNDARLMLHHDFVSTLLNDLFGIQSRSGCMCAGPYSHYLLGIDDAGLQAVFSACTARPLSHQDSGIESASSRSPSSFATSTSDSPATWLNVFKPGFVRLSFNYFTNPKEIDYVLDAIWWITANGHLMLPYYSVDFVSGAWTVSQVQQDLVSKVSRTVGKTSGARFGVAAKWFPIMQKRSRSRSFADAQAFVQPELVKAASMHLYNVSAGQLSHERIGHGGYRPFALPEDVCRFVMKQ</sequence>
<dbReference type="InterPro" id="IPR015421">
    <property type="entry name" value="PyrdxlP-dep_Trfase_major"/>
</dbReference>
<evidence type="ECO:0000259" key="2">
    <source>
        <dbReference type="Pfam" id="PF00266"/>
    </source>
</evidence>
<dbReference type="STRING" id="765915.A0A1Y2H489"/>
<protein>
    <submittedName>
        <fullName evidence="3">Pyridoxal phosphate-dependent transferase</fullName>
    </submittedName>
</protein>
<dbReference type="Gene3D" id="3.90.1150.10">
    <property type="entry name" value="Aspartate Aminotransferase, domain 1"/>
    <property type="match status" value="1"/>
</dbReference>
<gene>
    <name evidence="3" type="ORF">BCR44DRAFT_135829</name>
</gene>